<comment type="caution">
    <text evidence="1">The sequence shown here is derived from an EMBL/GenBank/DDBJ whole genome shotgun (WGS) entry which is preliminary data.</text>
</comment>
<gene>
    <name evidence="1" type="ORF">RRG08_012481</name>
</gene>
<proteinExistence type="predicted"/>
<reference evidence="1" key="1">
    <citation type="journal article" date="2023" name="G3 (Bethesda)">
        <title>A reference genome for the long-term kleptoplast-retaining sea slug Elysia crispata morphotype clarki.</title>
        <authorList>
            <person name="Eastman K.E."/>
            <person name="Pendleton A.L."/>
            <person name="Shaikh M.A."/>
            <person name="Suttiyut T."/>
            <person name="Ogas R."/>
            <person name="Tomko P."/>
            <person name="Gavelis G."/>
            <person name="Widhalm J.R."/>
            <person name="Wisecaver J.H."/>
        </authorList>
    </citation>
    <scope>NUCLEOTIDE SEQUENCE</scope>
    <source>
        <strain evidence="1">ECLA1</strain>
    </source>
</reference>
<keyword evidence="2" id="KW-1185">Reference proteome</keyword>
<protein>
    <submittedName>
        <fullName evidence="1">Uncharacterized protein</fullName>
    </submittedName>
</protein>
<sequence>MRDLPGGFRQHCLLGTNVLGEIDDWGRGTDRRQPEVMQRTNSRVGKLVRLVESVNIPSSSIAMVATTRCDQAYEDELVVEPVECSLPGGLIAVPSVVKARVGRCAILTPEKSQWCSSNGLWWERFARPTFLSYHKSTVHLLLGRSVCGITSNS</sequence>
<evidence type="ECO:0000313" key="2">
    <source>
        <dbReference type="Proteomes" id="UP001283361"/>
    </source>
</evidence>
<dbReference type="EMBL" id="JAWDGP010001473">
    <property type="protein sequence ID" value="KAK3791294.1"/>
    <property type="molecule type" value="Genomic_DNA"/>
</dbReference>
<dbReference type="AlphaFoldDB" id="A0AAE1E1W2"/>
<dbReference type="Proteomes" id="UP001283361">
    <property type="component" value="Unassembled WGS sequence"/>
</dbReference>
<name>A0AAE1E1W2_9GAST</name>
<evidence type="ECO:0000313" key="1">
    <source>
        <dbReference type="EMBL" id="KAK3791294.1"/>
    </source>
</evidence>
<accession>A0AAE1E1W2</accession>
<organism evidence="1 2">
    <name type="scientific">Elysia crispata</name>
    <name type="common">lettuce slug</name>
    <dbReference type="NCBI Taxonomy" id="231223"/>
    <lineage>
        <taxon>Eukaryota</taxon>
        <taxon>Metazoa</taxon>
        <taxon>Spiralia</taxon>
        <taxon>Lophotrochozoa</taxon>
        <taxon>Mollusca</taxon>
        <taxon>Gastropoda</taxon>
        <taxon>Heterobranchia</taxon>
        <taxon>Euthyneura</taxon>
        <taxon>Panpulmonata</taxon>
        <taxon>Sacoglossa</taxon>
        <taxon>Placobranchoidea</taxon>
        <taxon>Plakobranchidae</taxon>
        <taxon>Elysia</taxon>
    </lineage>
</organism>